<accession>A0A5B7KJI5</accession>
<dbReference type="EMBL" id="VSRR010154260">
    <property type="protein sequence ID" value="MPD07007.1"/>
    <property type="molecule type" value="Genomic_DNA"/>
</dbReference>
<comment type="caution">
    <text evidence="2">The sequence shown here is derived from an EMBL/GenBank/DDBJ whole genome shotgun (WGS) entry which is preliminary data.</text>
</comment>
<protein>
    <submittedName>
        <fullName evidence="2">Uncharacterized protein</fullName>
    </submittedName>
</protein>
<sequence>MQSLTTARHHYPCCPDTPATLLRPTFSWKSLQTDHSKLKRLHPTVPPQISLQTEKQRRGKRGRGRRGRDDDEENEEEEEEERGRERGRLKTGRGYWTRP</sequence>
<name>A0A5B7KJI5_PORTR</name>
<reference evidence="2 3" key="1">
    <citation type="submission" date="2019-05" db="EMBL/GenBank/DDBJ databases">
        <title>Another draft genome of Portunus trituberculatus and its Hox gene families provides insights of decapod evolution.</title>
        <authorList>
            <person name="Jeong J.-H."/>
            <person name="Song I."/>
            <person name="Kim S."/>
            <person name="Choi T."/>
            <person name="Kim D."/>
            <person name="Ryu S."/>
            <person name="Kim W."/>
        </authorList>
    </citation>
    <scope>NUCLEOTIDE SEQUENCE [LARGE SCALE GENOMIC DNA]</scope>
    <source>
        <tissue evidence="2">Muscle</tissue>
    </source>
</reference>
<feature type="compositionally biased region" description="Acidic residues" evidence="1">
    <location>
        <begin position="70"/>
        <end position="80"/>
    </location>
</feature>
<keyword evidence="3" id="KW-1185">Reference proteome</keyword>
<evidence type="ECO:0000256" key="1">
    <source>
        <dbReference type="SAM" id="MobiDB-lite"/>
    </source>
</evidence>
<organism evidence="2 3">
    <name type="scientific">Portunus trituberculatus</name>
    <name type="common">Swimming crab</name>
    <name type="synonym">Neptunus trituberculatus</name>
    <dbReference type="NCBI Taxonomy" id="210409"/>
    <lineage>
        <taxon>Eukaryota</taxon>
        <taxon>Metazoa</taxon>
        <taxon>Ecdysozoa</taxon>
        <taxon>Arthropoda</taxon>
        <taxon>Crustacea</taxon>
        <taxon>Multicrustacea</taxon>
        <taxon>Malacostraca</taxon>
        <taxon>Eumalacostraca</taxon>
        <taxon>Eucarida</taxon>
        <taxon>Decapoda</taxon>
        <taxon>Pleocyemata</taxon>
        <taxon>Brachyura</taxon>
        <taxon>Eubrachyura</taxon>
        <taxon>Portunoidea</taxon>
        <taxon>Portunidae</taxon>
        <taxon>Portuninae</taxon>
        <taxon>Portunus</taxon>
    </lineage>
</organism>
<evidence type="ECO:0000313" key="3">
    <source>
        <dbReference type="Proteomes" id="UP000324222"/>
    </source>
</evidence>
<feature type="region of interest" description="Disordered" evidence="1">
    <location>
        <begin position="1"/>
        <end position="99"/>
    </location>
</feature>
<dbReference type="Proteomes" id="UP000324222">
    <property type="component" value="Unassembled WGS sequence"/>
</dbReference>
<proteinExistence type="predicted"/>
<feature type="compositionally biased region" description="Basic residues" evidence="1">
    <location>
        <begin position="57"/>
        <end position="66"/>
    </location>
</feature>
<evidence type="ECO:0000313" key="2">
    <source>
        <dbReference type="EMBL" id="MPD07007.1"/>
    </source>
</evidence>
<dbReference type="AlphaFoldDB" id="A0A5B7KJI5"/>
<gene>
    <name evidence="2" type="ORF">E2C01_102848</name>
</gene>